<name>A0A5B7TSR9_9FLAO</name>
<dbReference type="Pfam" id="PF07883">
    <property type="entry name" value="Cupin_2"/>
    <property type="match status" value="1"/>
</dbReference>
<dbReference type="InterPro" id="IPR014710">
    <property type="entry name" value="RmlC-like_jellyroll"/>
</dbReference>
<dbReference type="AlphaFoldDB" id="A0A5B7TSR9"/>
<evidence type="ECO:0000313" key="3">
    <source>
        <dbReference type="Proteomes" id="UP000306229"/>
    </source>
</evidence>
<dbReference type="RefSeq" id="WP_138950258.1">
    <property type="nucleotide sequence ID" value="NZ_CP040749.1"/>
</dbReference>
<proteinExistence type="predicted"/>
<accession>A0A5B7TSR9</accession>
<dbReference type="OrthoDB" id="1121094at2"/>
<sequence>MNKNSITDIPIKGLNVTKIFTTDSTETLLISLEKGETFPTHTSPKTTLLVVLEGKIDFHIENKIVTLAKHQCYSFEKNIEHYVTAHKNSRFLIIR</sequence>
<keyword evidence="3" id="KW-1185">Reference proteome</keyword>
<dbReference type="Proteomes" id="UP000306229">
    <property type="component" value="Chromosome"/>
</dbReference>
<reference evidence="2 3" key="1">
    <citation type="submission" date="2019-05" db="EMBL/GenBank/DDBJ databases">
        <title>Algicella ahnfeltiae gen. nov., sp. nov., a novel marine bacterium of the family Flavobacteriaceae isolated from a red alga.</title>
        <authorList>
            <person name="Nedashkovskaya O.I."/>
            <person name="Kukhlevskiy A.D."/>
            <person name="Kim S.-G."/>
            <person name="Zhukova N.V."/>
            <person name="Mikhailov V.V."/>
        </authorList>
    </citation>
    <scope>NUCLEOTIDE SEQUENCE [LARGE SCALE GENOMIC DNA]</scope>
    <source>
        <strain evidence="2 3">10Alg115</strain>
    </source>
</reference>
<dbReference type="InterPro" id="IPR013096">
    <property type="entry name" value="Cupin_2"/>
</dbReference>
<gene>
    <name evidence="2" type="ORF">FF125_13480</name>
</gene>
<protein>
    <submittedName>
        <fullName evidence="2">Cupin domain-containing protein</fullName>
    </submittedName>
</protein>
<dbReference type="InterPro" id="IPR011051">
    <property type="entry name" value="RmlC_Cupin_sf"/>
</dbReference>
<evidence type="ECO:0000259" key="1">
    <source>
        <dbReference type="Pfam" id="PF07883"/>
    </source>
</evidence>
<dbReference type="EMBL" id="CP040749">
    <property type="protein sequence ID" value="QCX39400.1"/>
    <property type="molecule type" value="Genomic_DNA"/>
</dbReference>
<evidence type="ECO:0000313" key="2">
    <source>
        <dbReference type="EMBL" id="QCX39400.1"/>
    </source>
</evidence>
<feature type="domain" description="Cupin type-2" evidence="1">
    <location>
        <begin position="29"/>
        <end position="89"/>
    </location>
</feature>
<dbReference type="KEGG" id="fbe:FF125_13480"/>
<dbReference type="SUPFAM" id="SSF51182">
    <property type="entry name" value="RmlC-like cupins"/>
    <property type="match status" value="1"/>
</dbReference>
<organism evidence="2 3">
    <name type="scientific">Aureibaculum algae</name>
    <dbReference type="NCBI Taxonomy" id="2584122"/>
    <lineage>
        <taxon>Bacteria</taxon>
        <taxon>Pseudomonadati</taxon>
        <taxon>Bacteroidota</taxon>
        <taxon>Flavobacteriia</taxon>
        <taxon>Flavobacteriales</taxon>
        <taxon>Flavobacteriaceae</taxon>
        <taxon>Aureibaculum</taxon>
    </lineage>
</organism>
<dbReference type="Gene3D" id="2.60.120.10">
    <property type="entry name" value="Jelly Rolls"/>
    <property type="match status" value="1"/>
</dbReference>